<dbReference type="Proteomes" id="UP001230685">
    <property type="component" value="Unassembled WGS sequence"/>
</dbReference>
<keyword evidence="1" id="KW-0472">Membrane</keyword>
<accession>A0ABT9EN46</accession>
<dbReference type="GO" id="GO:0008237">
    <property type="term" value="F:metallopeptidase activity"/>
    <property type="evidence" value="ECO:0007669"/>
    <property type="project" value="UniProtKB-KW"/>
</dbReference>
<dbReference type="EMBL" id="JAUUDS010000009">
    <property type="protein sequence ID" value="MDP1028382.1"/>
    <property type="molecule type" value="Genomic_DNA"/>
</dbReference>
<feature type="transmembrane region" description="Helical" evidence="1">
    <location>
        <begin position="36"/>
        <end position="63"/>
    </location>
</feature>
<feature type="domain" description="CAAX prenyl protease 2/Lysostaphin resistance protein A-like" evidence="2">
    <location>
        <begin position="123"/>
        <end position="211"/>
    </location>
</feature>
<evidence type="ECO:0000256" key="1">
    <source>
        <dbReference type="SAM" id="Phobius"/>
    </source>
</evidence>
<dbReference type="RefSeq" id="WP_305174110.1">
    <property type="nucleotide sequence ID" value="NZ_JAUUDS010000009.1"/>
</dbReference>
<dbReference type="Pfam" id="PF02517">
    <property type="entry name" value="Rce1-like"/>
    <property type="match status" value="1"/>
</dbReference>
<organism evidence="3 4">
    <name type="scientific">Sphingomonas aurea</name>
    <dbReference type="NCBI Taxonomy" id="3063994"/>
    <lineage>
        <taxon>Bacteria</taxon>
        <taxon>Pseudomonadati</taxon>
        <taxon>Pseudomonadota</taxon>
        <taxon>Alphaproteobacteria</taxon>
        <taxon>Sphingomonadales</taxon>
        <taxon>Sphingomonadaceae</taxon>
        <taxon>Sphingomonas</taxon>
    </lineage>
</organism>
<keyword evidence="3" id="KW-0482">Metalloprotease</keyword>
<comment type="caution">
    <text evidence="3">The sequence shown here is derived from an EMBL/GenBank/DDBJ whole genome shotgun (WGS) entry which is preliminary data.</text>
</comment>
<feature type="transmembrane region" description="Helical" evidence="1">
    <location>
        <begin position="147"/>
        <end position="168"/>
    </location>
</feature>
<proteinExistence type="predicted"/>
<evidence type="ECO:0000313" key="3">
    <source>
        <dbReference type="EMBL" id="MDP1028382.1"/>
    </source>
</evidence>
<keyword evidence="1" id="KW-1133">Transmembrane helix</keyword>
<feature type="transmembrane region" description="Helical" evidence="1">
    <location>
        <begin position="6"/>
        <end position="24"/>
    </location>
</feature>
<reference evidence="3 4" key="1">
    <citation type="submission" date="2023-07" db="EMBL/GenBank/DDBJ databases">
        <authorList>
            <person name="Kim M.K."/>
        </authorList>
    </citation>
    <scope>NUCLEOTIDE SEQUENCE [LARGE SCALE GENOMIC DNA]</scope>
    <source>
        <strain evidence="3 4">KR1UV-12</strain>
    </source>
</reference>
<dbReference type="EC" id="3.4.-.-" evidence="3"/>
<gene>
    <name evidence="3" type="ORF">Q5H91_14250</name>
</gene>
<name>A0ABT9EN46_9SPHN</name>
<keyword evidence="4" id="KW-1185">Reference proteome</keyword>
<evidence type="ECO:0000259" key="2">
    <source>
        <dbReference type="Pfam" id="PF02517"/>
    </source>
</evidence>
<dbReference type="InterPro" id="IPR003675">
    <property type="entry name" value="Rce1/LyrA-like_dom"/>
</dbReference>
<protein>
    <submittedName>
        <fullName evidence="3">CPBP family intramembrane metalloprotease</fullName>
        <ecNumber evidence="3">3.4.-.-</ecNumber>
    </submittedName>
</protein>
<sequence>MSAGAALLLAGALGAAWWFLRGGGLPLRSGNRFVRWMARAALAFVLPVGVALALLGRIEALWVMPAEFAGLRDRLPMMAPDNLVFGTVAGVVIGLAVAAFRARRGARPIGRPGALMPRNRRELGWGAAVALVAGVTEEPFFRLLLPLLIALATGNALLGFGVAALIFGAMHAYQGWRGVVATTLFGGVMAAVYLVSGALWLVMLLHALIDLNGLVVWPALRPVSR</sequence>
<feature type="transmembrane region" description="Helical" evidence="1">
    <location>
        <begin position="123"/>
        <end position="141"/>
    </location>
</feature>
<evidence type="ECO:0000313" key="4">
    <source>
        <dbReference type="Proteomes" id="UP001230685"/>
    </source>
</evidence>
<keyword evidence="3" id="KW-0645">Protease</keyword>
<keyword evidence="1" id="KW-0812">Transmembrane</keyword>
<feature type="transmembrane region" description="Helical" evidence="1">
    <location>
        <begin position="83"/>
        <end position="102"/>
    </location>
</feature>
<keyword evidence="3" id="KW-0378">Hydrolase</keyword>